<sequence>MNNSILTGNNVMPMKGRISENGGLFSLMRNVYKSSPKTHPENNTDKRGKNSLYQDNSLYLINKKNKEIGKETYKSPLSFNSNPTNDVKNAKKRMRSSGAIPPKYKA</sequence>
<protein>
    <submittedName>
        <fullName evidence="2">Uncharacterized protein</fullName>
    </submittedName>
</protein>
<accession>A0A6C0KKY5</accession>
<feature type="compositionally biased region" description="Basic and acidic residues" evidence="1">
    <location>
        <begin position="38"/>
        <end position="48"/>
    </location>
</feature>
<dbReference type="EMBL" id="MN740920">
    <property type="protein sequence ID" value="QHU17943.1"/>
    <property type="molecule type" value="Genomic_DNA"/>
</dbReference>
<organism evidence="2">
    <name type="scientific">viral metagenome</name>
    <dbReference type="NCBI Taxonomy" id="1070528"/>
    <lineage>
        <taxon>unclassified sequences</taxon>
        <taxon>metagenomes</taxon>
        <taxon>organismal metagenomes</taxon>
    </lineage>
</organism>
<reference evidence="2" key="1">
    <citation type="journal article" date="2020" name="Nature">
        <title>Giant virus diversity and host interactions through global metagenomics.</title>
        <authorList>
            <person name="Schulz F."/>
            <person name="Roux S."/>
            <person name="Paez-Espino D."/>
            <person name="Jungbluth S."/>
            <person name="Walsh D.A."/>
            <person name="Denef V.J."/>
            <person name="McMahon K.D."/>
            <person name="Konstantinidis K.T."/>
            <person name="Eloe-Fadrosh E.A."/>
            <person name="Kyrpides N.C."/>
            <person name="Woyke T."/>
        </authorList>
    </citation>
    <scope>NUCLEOTIDE SEQUENCE</scope>
    <source>
        <strain evidence="2">GVMAG-S-3300012919-55</strain>
    </source>
</reference>
<evidence type="ECO:0000313" key="2">
    <source>
        <dbReference type="EMBL" id="QHU17943.1"/>
    </source>
</evidence>
<feature type="compositionally biased region" description="Polar residues" evidence="1">
    <location>
        <begin position="75"/>
        <end position="87"/>
    </location>
</feature>
<name>A0A6C0KKY5_9ZZZZ</name>
<feature type="region of interest" description="Disordered" evidence="1">
    <location>
        <begin position="32"/>
        <end position="56"/>
    </location>
</feature>
<feature type="region of interest" description="Disordered" evidence="1">
    <location>
        <begin position="72"/>
        <end position="106"/>
    </location>
</feature>
<dbReference type="AlphaFoldDB" id="A0A6C0KKY5"/>
<evidence type="ECO:0000256" key="1">
    <source>
        <dbReference type="SAM" id="MobiDB-lite"/>
    </source>
</evidence>
<proteinExistence type="predicted"/>